<protein>
    <submittedName>
        <fullName evidence="3">Uncharacterized protein</fullName>
    </submittedName>
</protein>
<reference evidence="3" key="1">
    <citation type="submission" date="2020-11" db="EMBL/GenBank/DDBJ databases">
        <title>Adaptations for nitrogen fixation in a non-lichenized fungal sporocarp promotes dispersal by wood-feeding termites.</title>
        <authorList>
            <consortium name="DOE Joint Genome Institute"/>
            <person name="Koch R.A."/>
            <person name="Yoon G."/>
            <person name="Arayal U."/>
            <person name="Lail K."/>
            <person name="Amirebrahimi M."/>
            <person name="Labutti K."/>
            <person name="Lipzen A."/>
            <person name="Riley R."/>
            <person name="Barry K."/>
            <person name="Henrissat B."/>
            <person name="Grigoriev I.V."/>
            <person name="Herr J.R."/>
            <person name="Aime M.C."/>
        </authorList>
    </citation>
    <scope>NUCLEOTIDE SEQUENCE</scope>
    <source>
        <strain evidence="3">MCA 3950</strain>
    </source>
</reference>
<sequence length="202" mass="22866">MHVPGVRCIESTSDPFGIRSYRRMQRAVLNALLQSLLLSIFLVVFEYSSAILMTIRSIQALRIGGPWSIQRRRLIYVIFEQGMFYFCVVTLFTKAAVVLNFVAPAGFFQRPLNALTLPLSGLLTARFLLRLRAWEHKQSTLMTSSNQRTSSNQIPSIEFRVLSVIDEFGEDPVSVAERRQSEGENVLEVQRGTSTGYGENNE</sequence>
<feature type="transmembrane region" description="Helical" evidence="2">
    <location>
        <begin position="31"/>
        <end position="53"/>
    </location>
</feature>
<dbReference type="EMBL" id="MU250540">
    <property type="protein sequence ID" value="KAG7444420.1"/>
    <property type="molecule type" value="Genomic_DNA"/>
</dbReference>
<keyword evidence="2" id="KW-1133">Transmembrane helix</keyword>
<dbReference type="Proteomes" id="UP000812287">
    <property type="component" value="Unassembled WGS sequence"/>
</dbReference>
<feature type="region of interest" description="Disordered" evidence="1">
    <location>
        <begin position="177"/>
        <end position="202"/>
    </location>
</feature>
<accession>A0A9P7VQ47</accession>
<organism evidence="3 4">
    <name type="scientific">Guyanagaster necrorhizus</name>
    <dbReference type="NCBI Taxonomy" id="856835"/>
    <lineage>
        <taxon>Eukaryota</taxon>
        <taxon>Fungi</taxon>
        <taxon>Dikarya</taxon>
        <taxon>Basidiomycota</taxon>
        <taxon>Agaricomycotina</taxon>
        <taxon>Agaricomycetes</taxon>
        <taxon>Agaricomycetidae</taxon>
        <taxon>Agaricales</taxon>
        <taxon>Marasmiineae</taxon>
        <taxon>Physalacriaceae</taxon>
        <taxon>Guyanagaster</taxon>
    </lineage>
</organism>
<keyword evidence="4" id="KW-1185">Reference proteome</keyword>
<dbReference type="GeneID" id="66102483"/>
<feature type="compositionally biased region" description="Polar residues" evidence="1">
    <location>
        <begin position="191"/>
        <end position="202"/>
    </location>
</feature>
<feature type="transmembrane region" description="Helical" evidence="2">
    <location>
        <begin position="74"/>
        <end position="92"/>
    </location>
</feature>
<proteinExistence type="predicted"/>
<gene>
    <name evidence="3" type="ORF">BT62DRAFT_241618</name>
</gene>
<dbReference type="OrthoDB" id="3267855at2759"/>
<name>A0A9P7VQ47_9AGAR</name>
<evidence type="ECO:0000256" key="1">
    <source>
        <dbReference type="SAM" id="MobiDB-lite"/>
    </source>
</evidence>
<evidence type="ECO:0000313" key="4">
    <source>
        <dbReference type="Proteomes" id="UP000812287"/>
    </source>
</evidence>
<dbReference type="AlphaFoldDB" id="A0A9P7VQ47"/>
<evidence type="ECO:0000256" key="2">
    <source>
        <dbReference type="SAM" id="Phobius"/>
    </source>
</evidence>
<keyword evidence="2" id="KW-0472">Membrane</keyword>
<comment type="caution">
    <text evidence="3">The sequence shown here is derived from an EMBL/GenBank/DDBJ whole genome shotgun (WGS) entry which is preliminary data.</text>
</comment>
<keyword evidence="2" id="KW-0812">Transmembrane</keyword>
<evidence type="ECO:0000313" key="3">
    <source>
        <dbReference type="EMBL" id="KAG7444420.1"/>
    </source>
</evidence>
<feature type="transmembrane region" description="Helical" evidence="2">
    <location>
        <begin position="112"/>
        <end position="129"/>
    </location>
</feature>
<dbReference type="RefSeq" id="XP_043037920.1">
    <property type="nucleotide sequence ID" value="XM_043180187.1"/>
</dbReference>